<reference evidence="1" key="2">
    <citation type="journal article" date="2018" name="Nat. Commun.">
        <title>Tailed giant Tupanvirus possesses the most complete translational apparatus of the known virosphere.</title>
        <authorList>
            <person name="Abrahao J."/>
            <person name="Silva L."/>
            <person name="Silva L.S."/>
            <person name="Khalil J.Y.B."/>
            <person name="Rodrigues R."/>
            <person name="Arantes T."/>
            <person name="Assis F."/>
            <person name="Boratto P."/>
            <person name="Andrade M."/>
            <person name="Kroon E.G."/>
            <person name="Ribeiro B."/>
            <person name="Bergier I."/>
            <person name="Seligmann H."/>
            <person name="Ghigo E."/>
            <person name="Colson P."/>
            <person name="Levasseur A."/>
            <person name="Kroemer G."/>
            <person name="Raoult D."/>
            <person name="La Scola B."/>
        </authorList>
    </citation>
    <scope>NUCLEOTIDE SEQUENCE [LARGE SCALE GENOMIC DNA]</scope>
    <source>
        <strain evidence="1">Soda lake</strain>
    </source>
</reference>
<dbReference type="KEGG" id="vg:80518589"/>
<proteinExistence type="predicted"/>
<evidence type="ECO:0000313" key="1">
    <source>
        <dbReference type="EMBL" id="QKU35169.1"/>
    </source>
</evidence>
<sequence length="475" mass="55938">MNTINNYMNVNASNNFLYVNCLNSATISLPAIKLEVFMEKFMKKYFNVISIYDINETNIIGYDLVIISATCFSSTITKMSHHFLFSKYAILKKIKNIVVLLHDLHDYSFTFAYNKKIIRKNINPNIYGKFIPVLSMTRSKKILEKFFENHNIKSLISIYDCPEYNYFFDNFRTIKNFFQINHGYPNHIFAPISCSKKYDVLFYGDNNQYIYPLRCRLASLLKNNNIRSRFVNTKEYIQEYQLATLINESWICIACVSNYSYFVRKYLEISACNSIVVGDINSQGYNIIGSNMIFIDKTMTNQDILDKVNFYLINKEIIAGLSFNKLNYIQQENYESYAEKLNIISNSIINNQNCQYNFTKKYSNVEYHKIIHNKILMDISFDNNSKKITSNNYLDKGLYLLKIVSSNIDNFCVIDDNNKKLTRRETYIFDDLDKDTYYISFVLDDKSKISIPMDYINNEYELYNICVSNNSQIHK</sequence>
<dbReference type="GeneID" id="80518589"/>
<accession>A0A6N1NKC0</accession>
<dbReference type="EMBL" id="KY523104">
    <property type="protein sequence ID" value="QKU35169.1"/>
    <property type="molecule type" value="Genomic_DNA"/>
</dbReference>
<organism evidence="1">
    <name type="scientific">Tupanvirus soda lake</name>
    <dbReference type="NCBI Taxonomy" id="2126985"/>
    <lineage>
        <taxon>Viruses</taxon>
        <taxon>Varidnaviria</taxon>
        <taxon>Bamfordvirae</taxon>
        <taxon>Nucleocytoviricota</taxon>
        <taxon>Megaviricetes</taxon>
        <taxon>Imitervirales</taxon>
        <taxon>Mimiviridae</taxon>
        <taxon>Megamimivirinae</taxon>
        <taxon>Tupanvirus</taxon>
        <taxon>Tupanvirus salinum</taxon>
    </lineage>
</organism>
<dbReference type="RefSeq" id="YP_010781825.1">
    <property type="nucleotide sequence ID" value="NC_075039.1"/>
</dbReference>
<protein>
    <submittedName>
        <fullName evidence="1">Uncharacterized protein</fullName>
    </submittedName>
</protein>
<reference evidence="1" key="1">
    <citation type="submission" date="2017-01" db="EMBL/GenBank/DDBJ databases">
        <authorList>
            <person name="Assis F.L."/>
            <person name="Abrahao J.S."/>
            <person name="Silva L."/>
            <person name="Khalil J.B."/>
            <person name="Rodrigues R."/>
            <person name="Silva L.S."/>
            <person name="Arantes T."/>
            <person name="Boratto P."/>
            <person name="Andrade M."/>
            <person name="Kroon E.G."/>
            <person name="Ribeiro B."/>
            <person name="Bergier I."/>
            <person name="Seligmann H."/>
            <person name="Ghigo E."/>
            <person name="Colson P."/>
            <person name="Levasseur A."/>
            <person name="Raoult D."/>
            <person name="Scola B.L."/>
        </authorList>
    </citation>
    <scope>NUCLEOTIDE SEQUENCE</scope>
    <source>
        <strain evidence="1">Soda lake</strain>
    </source>
</reference>
<name>A0A6N1NKC0_9VIRU</name>